<accession>A0A7R7EHF6</accession>
<sequence length="211" mass="23203">MSVNGVTSNTVSYSKNNSKETVKGSQNDKASVTTSNTASTAAVYEPTKKGTNNNDSTSLYKRDTTTIEKLKAEADRRTSQLRSLVEKMLLKQGKKFDESTDIYEFLRKGDYTVDEDVAKQAQDDISENGYWGVEQTSDRLLSFAKALTGGDPSKVSEMRDAVEKGFAAAKKAWGGELPSICKDTYDATMKKFDEWEKSSTTTSEDSSNSEA</sequence>
<gene>
    <name evidence="2" type="ORF">bsdtb5_01040</name>
</gene>
<organism evidence="2 3">
    <name type="scientific">Anaeromicropila herbilytica</name>
    <dbReference type="NCBI Taxonomy" id="2785025"/>
    <lineage>
        <taxon>Bacteria</taxon>
        <taxon>Bacillati</taxon>
        <taxon>Bacillota</taxon>
        <taxon>Clostridia</taxon>
        <taxon>Lachnospirales</taxon>
        <taxon>Lachnospiraceae</taxon>
        <taxon>Anaeromicropila</taxon>
    </lineage>
</organism>
<dbReference type="AlphaFoldDB" id="A0A7R7EHF6"/>
<name>A0A7R7EHF6_9FIRM</name>
<feature type="region of interest" description="Disordered" evidence="1">
    <location>
        <begin position="1"/>
        <end position="59"/>
    </location>
</feature>
<evidence type="ECO:0000313" key="2">
    <source>
        <dbReference type="EMBL" id="BCN28809.1"/>
    </source>
</evidence>
<dbReference type="EMBL" id="AP024169">
    <property type="protein sequence ID" value="BCN28809.1"/>
    <property type="molecule type" value="Genomic_DNA"/>
</dbReference>
<evidence type="ECO:0000313" key="3">
    <source>
        <dbReference type="Proteomes" id="UP000595897"/>
    </source>
</evidence>
<keyword evidence="3" id="KW-1185">Reference proteome</keyword>
<evidence type="ECO:0000256" key="1">
    <source>
        <dbReference type="SAM" id="MobiDB-lite"/>
    </source>
</evidence>
<dbReference type="Proteomes" id="UP000595897">
    <property type="component" value="Chromosome"/>
</dbReference>
<feature type="compositionally biased region" description="Low complexity" evidence="1">
    <location>
        <begin position="30"/>
        <end position="43"/>
    </location>
</feature>
<protein>
    <submittedName>
        <fullName evidence="2">Uncharacterized protein</fullName>
    </submittedName>
</protein>
<dbReference type="RefSeq" id="WP_271714117.1">
    <property type="nucleotide sequence ID" value="NZ_AP024169.1"/>
</dbReference>
<reference evidence="2 3" key="1">
    <citation type="submission" date="2020-11" db="EMBL/GenBank/DDBJ databases">
        <title>Draft genome sequencing of a Lachnospiraceae strain isolated from anoxic soil subjected to BSD treatment.</title>
        <authorList>
            <person name="Uek A."/>
            <person name="Tonouchi A."/>
        </authorList>
    </citation>
    <scope>NUCLEOTIDE SEQUENCE [LARGE SCALE GENOMIC DNA]</scope>
    <source>
        <strain evidence="2 3">TB5</strain>
    </source>
</reference>
<dbReference type="KEGG" id="ahb:bsdtb5_01040"/>
<proteinExistence type="predicted"/>
<feature type="compositionally biased region" description="Polar residues" evidence="1">
    <location>
        <begin position="1"/>
        <end position="16"/>
    </location>
</feature>
<feature type="compositionally biased region" description="Polar residues" evidence="1">
    <location>
        <begin position="49"/>
        <end position="59"/>
    </location>
</feature>